<dbReference type="Pfam" id="PF01007">
    <property type="entry name" value="IRK"/>
    <property type="match status" value="1"/>
</dbReference>
<dbReference type="Proteomes" id="UP000011518">
    <property type="component" value="Unassembled WGS sequence"/>
</dbReference>
<evidence type="ECO:0000256" key="10">
    <source>
        <dbReference type="ARBA" id="ARBA00023303"/>
    </source>
</evidence>
<dbReference type="SUPFAM" id="SSF81324">
    <property type="entry name" value="Voltage-gated potassium channels"/>
    <property type="match status" value="1"/>
</dbReference>
<feature type="region of interest" description="Disordered" evidence="13">
    <location>
        <begin position="479"/>
        <end position="506"/>
    </location>
</feature>
<dbReference type="InterPro" id="IPR016449">
    <property type="entry name" value="K_chnl_inward-rec_Kir"/>
</dbReference>
<feature type="domain" description="Inward rectifier potassium channel C-terminal" evidence="16">
    <location>
        <begin position="165"/>
        <end position="337"/>
    </location>
</feature>
<dbReference type="InterPro" id="IPR041647">
    <property type="entry name" value="IRK_C"/>
</dbReference>
<dbReference type="SUPFAM" id="SSF81296">
    <property type="entry name" value="E set domains"/>
    <property type="match status" value="1"/>
</dbReference>
<feature type="domain" description="Potassium channel inwardly rectifying transmembrane" evidence="15">
    <location>
        <begin position="22"/>
        <end position="137"/>
    </location>
</feature>
<keyword evidence="4 12" id="KW-0812">Transmembrane</keyword>
<dbReference type="AlphaFoldDB" id="M0QT11"/>
<evidence type="ECO:0000256" key="11">
    <source>
        <dbReference type="ARBA" id="ARBA00034430"/>
    </source>
</evidence>
<keyword evidence="9 14" id="KW-0472">Membrane</keyword>
<keyword evidence="3 12" id="KW-0633">Potassium transport</keyword>
<keyword evidence="2 12" id="KW-0813">Transport</keyword>
<evidence type="ECO:0000256" key="7">
    <source>
        <dbReference type="ARBA" id="ARBA00022989"/>
    </source>
</evidence>
<evidence type="ECO:0000256" key="9">
    <source>
        <dbReference type="ARBA" id="ARBA00023136"/>
    </source>
</evidence>
<feature type="region of interest" description="Disordered" evidence="13">
    <location>
        <begin position="596"/>
        <end position="650"/>
    </location>
</feature>
<sequence>MHGHSRNGQAHVPRRKRRNRFVKKNGQCNVYFANLSNKSQRYMADIFTTCVDTRWRYMLLIFSAAFLVSWLFFGLLFWCIAFFHGDLEPSPAPATGGPGGSGGAAPAAPKPCIMHVNGFLGAFLFSVETQTTIGYGSIVGCVIDSFMIGTIMAKMARPKKRAQTLLFSHHAVISVRDGKLCLMWRVGNLRKSHIVEAHVRAQLIKPYMTQEGEYLPLDQRDLNVGYDIGLDRIFLVSPIIIVHEIDEDSPLYGMGKEELESEDFEIVVILEGMVEATAMTTQARSSYLASEILWGHRFEPVVFEEKSHYKVDYSRFHKTYEVAGTPCCSARELQESKITVLPAPPPPPSAFCYENELALMSQEEEEMEEEAAAGAAWPQAWAWRQAPRRRRASSGCWSLAATSTWSACKPHSHWTTSPTVVRKQKHPPWPRESSMQRCLLPREVRRGARPETTRTSTGHVAAVRVNHCAPHVLERLNGEAGGHLSGAHRSFSRGRWQQGEQEDSRKWDRERKRCGLGKLKILPGLRALCRQDLAHEHASCWPLELTRADAGLSTVRSAVPNTFTQASLFLVAAVGSGSVPAEKAGRVLSCDCQTLKPSAPPSSTRTELTWALRVRKRRSSPTAARGAPRGDSEPSSLVELDEGKAAPRTN</sequence>
<reference evidence="18" key="1">
    <citation type="submission" date="2012-07" db="EMBL/GenBank/DDBJ databases">
        <title>Genome of the Chinese tree shrew, a rising model animal genetically related to primates.</title>
        <authorList>
            <person name="Zhang G."/>
            <person name="Fan Y."/>
            <person name="Yao Y."/>
            <person name="Huang Z."/>
        </authorList>
    </citation>
    <scope>NUCLEOTIDE SEQUENCE [LARGE SCALE GENOMIC DNA]</scope>
</reference>
<keyword evidence="5 12" id="KW-0851">Voltage-gated channel</keyword>
<reference evidence="18" key="2">
    <citation type="journal article" date="2013" name="Nat. Commun.">
        <title>Genome of the Chinese tree shrew.</title>
        <authorList>
            <person name="Fan Y."/>
            <person name="Huang Z.Y."/>
            <person name="Cao C.C."/>
            <person name="Chen C.S."/>
            <person name="Chen Y.X."/>
            <person name="Fan D.D."/>
            <person name="He J."/>
            <person name="Hou H.L."/>
            <person name="Hu L."/>
            <person name="Hu X.T."/>
            <person name="Jiang X.T."/>
            <person name="Lai R."/>
            <person name="Lang Y.S."/>
            <person name="Liang B."/>
            <person name="Liao S.G."/>
            <person name="Mu D."/>
            <person name="Ma Y.Y."/>
            <person name="Niu Y.Y."/>
            <person name="Sun X.Q."/>
            <person name="Xia J.Q."/>
            <person name="Xiao J."/>
            <person name="Xiong Z.Q."/>
            <person name="Xu L."/>
            <person name="Yang L."/>
            <person name="Zhang Y."/>
            <person name="Zhao W."/>
            <person name="Zhao X.D."/>
            <person name="Zheng Y.T."/>
            <person name="Zhou J.M."/>
            <person name="Zhu Y.B."/>
            <person name="Zhang G.J."/>
            <person name="Wang J."/>
            <person name="Yao Y.G."/>
        </authorList>
    </citation>
    <scope>NUCLEOTIDE SEQUENCE [LARGE SCALE GENOMIC DNA]</scope>
</reference>
<dbReference type="Gene3D" id="1.10.287.70">
    <property type="match status" value="1"/>
</dbReference>
<feature type="compositionally biased region" description="Basic and acidic residues" evidence="13">
    <location>
        <begin position="641"/>
        <end position="650"/>
    </location>
</feature>
<dbReference type="InterPro" id="IPR013518">
    <property type="entry name" value="K_chnl_inward-rec_Kir_cyto"/>
</dbReference>
<gene>
    <name evidence="17" type="ORF">TREES_T100013360</name>
</gene>
<dbReference type="EMBL" id="KB320903">
    <property type="protein sequence ID" value="ELW58480.1"/>
    <property type="molecule type" value="Genomic_DNA"/>
</dbReference>
<keyword evidence="6 12" id="KW-0630">Potassium</keyword>
<feature type="transmembrane region" description="Helical" evidence="14">
    <location>
        <begin position="57"/>
        <end position="83"/>
    </location>
</feature>
<dbReference type="Gene3D" id="2.60.40.1400">
    <property type="entry name" value="G protein-activated inward rectifier potassium channel 1"/>
    <property type="match status" value="1"/>
</dbReference>
<dbReference type="GO" id="GO:0034765">
    <property type="term" value="P:regulation of monoatomic ion transmembrane transport"/>
    <property type="evidence" value="ECO:0007669"/>
    <property type="project" value="TreeGrafter"/>
</dbReference>
<dbReference type="PRINTS" id="PR01320">
    <property type="entry name" value="KIRCHANNEL"/>
</dbReference>
<proteinExistence type="inferred from homology"/>
<evidence type="ECO:0000256" key="8">
    <source>
        <dbReference type="ARBA" id="ARBA00023065"/>
    </source>
</evidence>
<feature type="compositionally biased region" description="Polar residues" evidence="13">
    <location>
        <begin position="596"/>
        <end position="607"/>
    </location>
</feature>
<organism evidence="17 18">
    <name type="scientific">Tupaia chinensis</name>
    <name type="common">Chinese tree shrew</name>
    <name type="synonym">Tupaia belangeri chinensis</name>
    <dbReference type="NCBI Taxonomy" id="246437"/>
    <lineage>
        <taxon>Eukaryota</taxon>
        <taxon>Metazoa</taxon>
        <taxon>Chordata</taxon>
        <taxon>Craniata</taxon>
        <taxon>Vertebrata</taxon>
        <taxon>Euteleostomi</taxon>
        <taxon>Mammalia</taxon>
        <taxon>Eutheria</taxon>
        <taxon>Euarchontoglires</taxon>
        <taxon>Scandentia</taxon>
        <taxon>Tupaiidae</taxon>
        <taxon>Tupaia</taxon>
    </lineage>
</organism>
<protein>
    <submittedName>
        <fullName evidence="17">Inward rectifier potassium channel 4</fullName>
    </submittedName>
</protein>
<evidence type="ECO:0000256" key="13">
    <source>
        <dbReference type="SAM" id="MobiDB-lite"/>
    </source>
</evidence>
<comment type="similarity">
    <text evidence="12">Belongs to the inward rectifier-type potassium channel (TC 1.A.2.1) family.</text>
</comment>
<name>M0QT11_TUPCH</name>
<dbReference type="FunCoup" id="M0QT11">
    <property type="interactions" value="218"/>
</dbReference>
<evidence type="ECO:0000256" key="4">
    <source>
        <dbReference type="ARBA" id="ARBA00022692"/>
    </source>
</evidence>
<keyword evidence="10 12" id="KW-0407">Ion channel</keyword>
<dbReference type="eggNOG" id="KOG3827">
    <property type="taxonomic scope" value="Eukaryota"/>
</dbReference>
<keyword evidence="8 12" id="KW-0406">Ion transport</keyword>
<dbReference type="PANTHER" id="PTHR11767">
    <property type="entry name" value="INWARD RECTIFIER POTASSIUM CHANNEL"/>
    <property type="match status" value="1"/>
</dbReference>
<dbReference type="FunFam" id="2.60.40.1400:FF:000001">
    <property type="entry name" value="G protein-activated inward rectifier potassium channel 2"/>
    <property type="match status" value="1"/>
</dbReference>
<dbReference type="Pfam" id="PF17655">
    <property type="entry name" value="IRK_C"/>
    <property type="match status" value="1"/>
</dbReference>
<comment type="subcellular location">
    <subcellularLocation>
        <location evidence="1 12">Membrane</location>
        <topology evidence="1 12">Multi-pass membrane protein</topology>
    </subcellularLocation>
</comment>
<dbReference type="STRING" id="246437.M0QT11"/>
<evidence type="ECO:0000256" key="3">
    <source>
        <dbReference type="ARBA" id="ARBA00022538"/>
    </source>
</evidence>
<feature type="region of interest" description="Disordered" evidence="13">
    <location>
        <begin position="412"/>
        <end position="433"/>
    </location>
</feature>
<evidence type="ECO:0000259" key="16">
    <source>
        <dbReference type="Pfam" id="PF17655"/>
    </source>
</evidence>
<evidence type="ECO:0000313" key="17">
    <source>
        <dbReference type="EMBL" id="ELW58480.1"/>
    </source>
</evidence>
<dbReference type="PRINTS" id="PR01326">
    <property type="entry name" value="KIR23CHANNEL"/>
</dbReference>
<dbReference type="InterPro" id="IPR003273">
    <property type="entry name" value="K_chnl_inward-rec_Kir2.3"/>
</dbReference>
<dbReference type="InParanoid" id="M0QT11"/>
<comment type="catalytic activity">
    <reaction evidence="11">
        <text>K(+)(in) = K(+)(out)</text>
        <dbReference type="Rhea" id="RHEA:29463"/>
        <dbReference type="ChEBI" id="CHEBI:29103"/>
    </reaction>
</comment>
<dbReference type="PANTHER" id="PTHR11767:SF53">
    <property type="entry name" value="INWARD RECTIFIER POTASSIUM CHANNEL 4"/>
    <property type="match status" value="1"/>
</dbReference>
<evidence type="ECO:0000256" key="12">
    <source>
        <dbReference type="RuleBase" id="RU003822"/>
    </source>
</evidence>
<dbReference type="GO" id="GO:1990573">
    <property type="term" value="P:potassium ion import across plasma membrane"/>
    <property type="evidence" value="ECO:0007669"/>
    <property type="project" value="TreeGrafter"/>
</dbReference>
<accession>M0QT11</accession>
<evidence type="ECO:0000256" key="1">
    <source>
        <dbReference type="ARBA" id="ARBA00004141"/>
    </source>
</evidence>
<evidence type="ECO:0000256" key="5">
    <source>
        <dbReference type="ARBA" id="ARBA00022882"/>
    </source>
</evidence>
<evidence type="ECO:0000259" key="15">
    <source>
        <dbReference type="Pfam" id="PF01007"/>
    </source>
</evidence>
<evidence type="ECO:0000256" key="14">
    <source>
        <dbReference type="SAM" id="Phobius"/>
    </source>
</evidence>
<keyword evidence="7 14" id="KW-1133">Transmembrane helix</keyword>
<evidence type="ECO:0000256" key="6">
    <source>
        <dbReference type="ARBA" id="ARBA00022958"/>
    </source>
</evidence>
<keyword evidence="18" id="KW-1185">Reference proteome</keyword>
<dbReference type="InterPro" id="IPR014756">
    <property type="entry name" value="Ig_E-set"/>
</dbReference>
<dbReference type="GO" id="GO:0034702">
    <property type="term" value="C:monoatomic ion channel complex"/>
    <property type="evidence" value="ECO:0007669"/>
    <property type="project" value="UniProtKB-KW"/>
</dbReference>
<dbReference type="InterPro" id="IPR040445">
    <property type="entry name" value="Kir_TM"/>
</dbReference>
<dbReference type="GO" id="GO:0005242">
    <property type="term" value="F:inward rectifier potassium channel activity"/>
    <property type="evidence" value="ECO:0007669"/>
    <property type="project" value="InterPro"/>
</dbReference>
<evidence type="ECO:0000313" key="18">
    <source>
        <dbReference type="Proteomes" id="UP000011518"/>
    </source>
</evidence>
<dbReference type="GO" id="GO:0005886">
    <property type="term" value="C:plasma membrane"/>
    <property type="evidence" value="ECO:0007669"/>
    <property type="project" value="TreeGrafter"/>
</dbReference>
<evidence type="ECO:0000256" key="2">
    <source>
        <dbReference type="ARBA" id="ARBA00022448"/>
    </source>
</evidence>